<dbReference type="OrthoDB" id="676808at2759"/>
<dbReference type="EMBL" id="JAMYWD010000011">
    <property type="protein sequence ID" value="KAJ4955704.1"/>
    <property type="molecule type" value="Genomic_DNA"/>
</dbReference>
<protein>
    <recommendedName>
        <fullName evidence="2">FAF domain-containing protein</fullName>
    </recommendedName>
</protein>
<proteinExistence type="inferred from homology"/>
<name>A0A9Q0H1Z7_9MAGN</name>
<evidence type="ECO:0000313" key="3">
    <source>
        <dbReference type="EMBL" id="KAJ4955704.1"/>
    </source>
</evidence>
<dbReference type="InterPro" id="IPR021410">
    <property type="entry name" value="FAF"/>
</dbReference>
<dbReference type="PANTHER" id="PTHR33155:SF9">
    <property type="entry name" value="FANTASTIC FOUR-LIKE PROTEIN (DUF3049)"/>
    <property type="match status" value="1"/>
</dbReference>
<organism evidence="3 4">
    <name type="scientific">Protea cynaroides</name>
    <dbReference type="NCBI Taxonomy" id="273540"/>
    <lineage>
        <taxon>Eukaryota</taxon>
        <taxon>Viridiplantae</taxon>
        <taxon>Streptophyta</taxon>
        <taxon>Embryophyta</taxon>
        <taxon>Tracheophyta</taxon>
        <taxon>Spermatophyta</taxon>
        <taxon>Magnoliopsida</taxon>
        <taxon>Proteales</taxon>
        <taxon>Proteaceae</taxon>
        <taxon>Protea</taxon>
    </lineage>
</organism>
<dbReference type="Pfam" id="PF11250">
    <property type="entry name" value="FAF"/>
    <property type="match status" value="1"/>
</dbReference>
<evidence type="ECO:0000256" key="1">
    <source>
        <dbReference type="ARBA" id="ARBA00008690"/>
    </source>
</evidence>
<evidence type="ECO:0000313" key="4">
    <source>
        <dbReference type="Proteomes" id="UP001141806"/>
    </source>
</evidence>
<sequence length="113" mass="13020">MEIIPIKMDLLHILESMAARNRTWFFLSILFLCFFLKTCSCIRAGTLSVGESISRYQTMFASEPTAGRFILKEIRIPTQEFLHSCREDGRLKLRFVQLDGEIPEEEGEEGEEG</sequence>
<dbReference type="AlphaFoldDB" id="A0A9Q0H1Z7"/>
<dbReference type="Proteomes" id="UP001141806">
    <property type="component" value="Unassembled WGS sequence"/>
</dbReference>
<comment type="caution">
    <text evidence="3">The sequence shown here is derived from an EMBL/GenBank/DDBJ whole genome shotgun (WGS) entry which is preliminary data.</text>
</comment>
<feature type="domain" description="FAF" evidence="2">
    <location>
        <begin position="57"/>
        <end position="95"/>
    </location>
</feature>
<comment type="similarity">
    <text evidence="1">Belongs to the fantastic four family.</text>
</comment>
<keyword evidence="4" id="KW-1185">Reference proteome</keyword>
<reference evidence="3" key="1">
    <citation type="journal article" date="2023" name="Plant J.">
        <title>The genome of the king protea, Protea cynaroides.</title>
        <authorList>
            <person name="Chang J."/>
            <person name="Duong T.A."/>
            <person name="Schoeman C."/>
            <person name="Ma X."/>
            <person name="Roodt D."/>
            <person name="Barker N."/>
            <person name="Li Z."/>
            <person name="Van de Peer Y."/>
            <person name="Mizrachi E."/>
        </authorList>
    </citation>
    <scope>NUCLEOTIDE SEQUENCE</scope>
    <source>
        <tissue evidence="3">Young leaves</tissue>
    </source>
</reference>
<dbReference type="PANTHER" id="PTHR33155">
    <property type="entry name" value="FANTASTIC FOUR-LIKE PROTEIN (DUF3049)"/>
    <property type="match status" value="1"/>
</dbReference>
<gene>
    <name evidence="3" type="ORF">NE237_012487</name>
</gene>
<accession>A0A9Q0H1Z7</accession>
<dbReference type="InterPro" id="IPR046431">
    <property type="entry name" value="FAF_dom"/>
</dbReference>
<evidence type="ECO:0000259" key="2">
    <source>
        <dbReference type="Pfam" id="PF11250"/>
    </source>
</evidence>